<dbReference type="Proteomes" id="UP001600064">
    <property type="component" value="Unassembled WGS sequence"/>
</dbReference>
<evidence type="ECO:0000259" key="13">
    <source>
        <dbReference type="Pfam" id="PF00133"/>
    </source>
</evidence>
<name>A0ABR4DHX0_9PEZI</name>
<keyword evidence="6 10" id="KW-0648">Protein biosynthesis</keyword>
<evidence type="ECO:0000259" key="14">
    <source>
        <dbReference type="Pfam" id="PF08264"/>
    </source>
</evidence>
<keyword evidence="7 10" id="KW-0030">Aminoacyl-tRNA synthetase</keyword>
<evidence type="ECO:0000256" key="2">
    <source>
        <dbReference type="ARBA" id="ARBA00013169"/>
    </source>
</evidence>
<dbReference type="InterPro" id="IPR014729">
    <property type="entry name" value="Rossmann-like_a/b/a_fold"/>
</dbReference>
<feature type="coiled-coil region" evidence="11">
    <location>
        <begin position="1068"/>
        <end position="1095"/>
    </location>
</feature>
<keyword evidence="11" id="KW-0175">Coiled coil</keyword>
<comment type="similarity">
    <text evidence="1 10">Belongs to the class-I aminoacyl-tRNA synthetase family.</text>
</comment>
<comment type="catalytic activity">
    <reaction evidence="9">
        <text>tRNA(Val) + L-valine + ATP = L-valyl-tRNA(Val) + AMP + diphosphate</text>
        <dbReference type="Rhea" id="RHEA:10704"/>
        <dbReference type="Rhea" id="RHEA-COMP:9672"/>
        <dbReference type="Rhea" id="RHEA-COMP:9708"/>
        <dbReference type="ChEBI" id="CHEBI:30616"/>
        <dbReference type="ChEBI" id="CHEBI:33019"/>
        <dbReference type="ChEBI" id="CHEBI:57762"/>
        <dbReference type="ChEBI" id="CHEBI:78442"/>
        <dbReference type="ChEBI" id="CHEBI:78537"/>
        <dbReference type="ChEBI" id="CHEBI:456215"/>
        <dbReference type="EC" id="6.1.1.9"/>
    </reaction>
</comment>
<dbReference type="InterPro" id="IPR002303">
    <property type="entry name" value="Valyl-tRNA_ligase"/>
</dbReference>
<feature type="compositionally biased region" description="Low complexity" evidence="12">
    <location>
        <begin position="79"/>
        <end position="113"/>
    </location>
</feature>
<keyword evidence="4 10" id="KW-0547">Nucleotide-binding</keyword>
<dbReference type="HAMAP" id="MF_02004">
    <property type="entry name" value="Val_tRNA_synth_type1"/>
    <property type="match status" value="1"/>
</dbReference>
<dbReference type="Gene3D" id="2.170.220.10">
    <property type="match status" value="1"/>
</dbReference>
<dbReference type="InterPro" id="IPR002300">
    <property type="entry name" value="aa-tRNA-synth_Ia"/>
</dbReference>
<accession>A0ABR4DHX0</accession>
<evidence type="ECO:0000256" key="12">
    <source>
        <dbReference type="SAM" id="MobiDB-lite"/>
    </source>
</evidence>
<dbReference type="InterPro" id="IPR033705">
    <property type="entry name" value="Anticodon_Ia_Val"/>
</dbReference>
<dbReference type="InterPro" id="IPR009080">
    <property type="entry name" value="tRNAsynth_Ia_anticodon-bd"/>
</dbReference>
<dbReference type="InterPro" id="IPR009008">
    <property type="entry name" value="Val/Leu/Ile-tRNA-synth_edit"/>
</dbReference>
<organism evidence="15 16">
    <name type="scientific">Remersonia thermophila</name>
    <dbReference type="NCBI Taxonomy" id="72144"/>
    <lineage>
        <taxon>Eukaryota</taxon>
        <taxon>Fungi</taxon>
        <taxon>Dikarya</taxon>
        <taxon>Ascomycota</taxon>
        <taxon>Pezizomycotina</taxon>
        <taxon>Sordariomycetes</taxon>
        <taxon>Sordariomycetidae</taxon>
        <taxon>Sordariales</taxon>
        <taxon>Sordariales incertae sedis</taxon>
        <taxon>Remersonia</taxon>
    </lineage>
</organism>
<dbReference type="PANTHER" id="PTHR11946:SF109">
    <property type="entry name" value="VALINE--TRNA LIGASE"/>
    <property type="match status" value="1"/>
</dbReference>
<evidence type="ECO:0000256" key="5">
    <source>
        <dbReference type="ARBA" id="ARBA00022840"/>
    </source>
</evidence>
<comment type="caution">
    <text evidence="15">The sequence shown here is derived from an EMBL/GenBank/DDBJ whole genome shotgun (WGS) entry which is preliminary data.</text>
</comment>
<reference evidence="15 16" key="1">
    <citation type="journal article" date="2024" name="Commun. Biol.">
        <title>Comparative genomic analysis of thermophilic fungi reveals convergent evolutionary adaptations and gene losses.</title>
        <authorList>
            <person name="Steindorff A.S."/>
            <person name="Aguilar-Pontes M.V."/>
            <person name="Robinson A.J."/>
            <person name="Andreopoulos B."/>
            <person name="LaButti K."/>
            <person name="Kuo A."/>
            <person name="Mondo S."/>
            <person name="Riley R."/>
            <person name="Otillar R."/>
            <person name="Haridas S."/>
            <person name="Lipzen A."/>
            <person name="Grimwood J."/>
            <person name="Schmutz J."/>
            <person name="Clum A."/>
            <person name="Reid I.D."/>
            <person name="Moisan M.C."/>
            <person name="Butler G."/>
            <person name="Nguyen T.T.M."/>
            <person name="Dewar K."/>
            <person name="Conant G."/>
            <person name="Drula E."/>
            <person name="Henrissat B."/>
            <person name="Hansel C."/>
            <person name="Singer S."/>
            <person name="Hutchinson M.I."/>
            <person name="de Vries R.P."/>
            <person name="Natvig D.O."/>
            <person name="Powell A.J."/>
            <person name="Tsang A."/>
            <person name="Grigoriev I.V."/>
        </authorList>
    </citation>
    <scope>NUCLEOTIDE SEQUENCE [LARGE SCALE GENOMIC DNA]</scope>
    <source>
        <strain evidence="15 16">ATCC 22073</strain>
    </source>
</reference>
<keyword evidence="16" id="KW-1185">Reference proteome</keyword>
<keyword evidence="3 10" id="KW-0436">Ligase</keyword>
<gene>
    <name evidence="15" type="ORF">VTJ83DRAFT_1605</name>
</gene>
<dbReference type="Gene3D" id="3.40.50.620">
    <property type="entry name" value="HUPs"/>
    <property type="match status" value="2"/>
</dbReference>
<evidence type="ECO:0000313" key="16">
    <source>
        <dbReference type="Proteomes" id="UP001600064"/>
    </source>
</evidence>
<evidence type="ECO:0000256" key="4">
    <source>
        <dbReference type="ARBA" id="ARBA00022741"/>
    </source>
</evidence>
<dbReference type="Gene3D" id="3.90.740.10">
    <property type="entry name" value="Valyl/Leucyl/Isoleucyl-tRNA synthetase, editing domain"/>
    <property type="match status" value="1"/>
</dbReference>
<sequence>MLSSFRRLAGLRRETILRRPPTLFIVPSPRLYSLQPPATMAPDAPADAAAAAAAAPAPDPATAKKNDKKEKAKADKAAKFAAKQAKLKEQQAQQSAATAAAAAAPKAPKAQTPSLPPYQDPTPAGEKKKIQPFDHPHFQAYNPSAVEAAWYQWWEKSGFFKPQPPRTPETGRFVIPLPPPNVTGALHCGHALANSLQDTLIRWHRMRGFSTLWVPGCDHAGISTQSVVEKMLWKKQKKTRLELGREEFTKLVWEWKGEYHERINKAQRLMGGSMDWSREAFTMDENLTAATMETFCRLHDEGYIYRSSRLVNWCTHLQTALSSLEVENKEITGRTMLDVPGYDRKVEFGVLTYFKYPIDGSEETITVATTRPETMLGDSGIAVSPGDARYTHLVGKFARHPFTNRLLPIVQDDYVDPEFGTGAVKLTPAHDFNDYKLGERHNLEFINILNEDGTLNENAGPFQGQKRFHARYTVVEELTKLGLFVKKEPNAMVIPLCEKTKDVIEPYMTPQWWVRMGEMAEAALKVVEEGKVKISPESARKSYDRWLSNINDWCISRQLWWGHRIPAYRVVFEGEEGRETDKSQWVVGRTPEEAQAKADAKFAGKKFRLEQDPDCLDTWFSSGLWPMAILGWPNTENADFKQFFPTSMLETGWDILFFWVARMIMLSLKLTGEVPFTEVYCHSLIRDSEGRKMSKSLGNVIDPLDIISGIELEALHAKLLTGNLKEDEVERATKYQKTAFPGGIPECGADAMRFTLLSYTTGGGDINFDIKVMHAYRRFCNKVWQASKYILGKFGQDFVPPEQINTAALSVPERWILHRMNAAVKGVNEALEARQFSTATKVAYQFFYDELCDVFIENSKGLLSDGTPEEQASVQETLWWCLDTALRLLHPFLPFITEELWQRVPHHVGTRPETIMLAPYPEPDGRLEFPTEAADYELGLQCAGGLRSLAADYNIRADGKAFIKVSTPAALEKVSAQLQAIKTLSGKGVAELSLLGPDADEASTPKGCAVYVVSADVAVLLQVSTQIKDIDAEIKKINGKLQKTNVAIQKQQELMGREGFEKASDVVVTAEKKKLADALAAKENYERTLAEFSKLKL</sequence>
<evidence type="ECO:0000256" key="11">
    <source>
        <dbReference type="SAM" id="Coils"/>
    </source>
</evidence>
<dbReference type="SUPFAM" id="SSF52374">
    <property type="entry name" value="Nucleotidylyl transferase"/>
    <property type="match status" value="1"/>
</dbReference>
<dbReference type="InterPro" id="IPR001412">
    <property type="entry name" value="aa-tRNA-synth_I_CS"/>
</dbReference>
<dbReference type="PROSITE" id="PS00178">
    <property type="entry name" value="AA_TRNA_LIGASE_I"/>
    <property type="match status" value="1"/>
</dbReference>
<dbReference type="InterPro" id="IPR037118">
    <property type="entry name" value="Val-tRNA_synth_C_sf"/>
</dbReference>
<feature type="domain" description="Aminoacyl-tRNA synthetase class Ia" evidence="13">
    <location>
        <begin position="150"/>
        <end position="769"/>
    </location>
</feature>
<feature type="compositionally biased region" description="Basic and acidic residues" evidence="12">
    <location>
        <begin position="62"/>
        <end position="78"/>
    </location>
</feature>
<dbReference type="PRINTS" id="PR00986">
    <property type="entry name" value="TRNASYNTHVAL"/>
</dbReference>
<evidence type="ECO:0000313" key="15">
    <source>
        <dbReference type="EMBL" id="KAL2269421.1"/>
    </source>
</evidence>
<dbReference type="SUPFAM" id="SSF50677">
    <property type="entry name" value="ValRS/IleRS/LeuRS editing domain"/>
    <property type="match status" value="1"/>
</dbReference>
<dbReference type="PANTHER" id="PTHR11946">
    <property type="entry name" value="VALYL-TRNA SYNTHETASES"/>
    <property type="match status" value="1"/>
</dbReference>
<dbReference type="SUPFAM" id="SSF47323">
    <property type="entry name" value="Anticodon-binding domain of a subclass of class I aminoacyl-tRNA synthetases"/>
    <property type="match status" value="1"/>
</dbReference>
<evidence type="ECO:0000256" key="10">
    <source>
        <dbReference type="RuleBase" id="RU363035"/>
    </source>
</evidence>
<evidence type="ECO:0000256" key="3">
    <source>
        <dbReference type="ARBA" id="ARBA00022598"/>
    </source>
</evidence>
<dbReference type="NCBIfam" id="TIGR00422">
    <property type="entry name" value="valS"/>
    <property type="match status" value="1"/>
</dbReference>
<evidence type="ECO:0000256" key="8">
    <source>
        <dbReference type="ARBA" id="ARBA00029936"/>
    </source>
</evidence>
<dbReference type="InterPro" id="IPR013155">
    <property type="entry name" value="M/V/L/I-tRNA-synth_anticd-bd"/>
</dbReference>
<dbReference type="Gene3D" id="1.10.730.10">
    <property type="entry name" value="Isoleucyl-tRNA Synthetase, Domain 1"/>
    <property type="match status" value="1"/>
</dbReference>
<proteinExistence type="inferred from homology"/>
<protein>
    <recommendedName>
        <fullName evidence="2">valine--tRNA ligase</fullName>
        <ecNumber evidence="2">6.1.1.9</ecNumber>
    </recommendedName>
    <alternativeName>
        <fullName evidence="8">Valyl-tRNA synthetase</fullName>
    </alternativeName>
</protein>
<dbReference type="Pfam" id="PF08264">
    <property type="entry name" value="Anticodon_1"/>
    <property type="match status" value="1"/>
</dbReference>
<evidence type="ECO:0000256" key="9">
    <source>
        <dbReference type="ARBA" id="ARBA00047552"/>
    </source>
</evidence>
<feature type="compositionally biased region" description="Low complexity" evidence="12">
    <location>
        <begin position="36"/>
        <end position="61"/>
    </location>
</feature>
<dbReference type="Pfam" id="PF00133">
    <property type="entry name" value="tRNA-synt_1"/>
    <property type="match status" value="1"/>
</dbReference>
<dbReference type="RefSeq" id="XP_070868145.1">
    <property type="nucleotide sequence ID" value="XM_071007783.1"/>
</dbReference>
<dbReference type="EMBL" id="JAZGUE010000002">
    <property type="protein sequence ID" value="KAL2269421.1"/>
    <property type="molecule type" value="Genomic_DNA"/>
</dbReference>
<dbReference type="CDD" id="cd07962">
    <property type="entry name" value="Anticodon_Ia_Val"/>
    <property type="match status" value="1"/>
</dbReference>
<dbReference type="Gene3D" id="1.10.287.380">
    <property type="entry name" value="Valyl-tRNA synthetase, C-terminal domain"/>
    <property type="match status" value="1"/>
</dbReference>
<feature type="region of interest" description="Disordered" evidence="12">
    <location>
        <begin position="36"/>
        <end position="130"/>
    </location>
</feature>
<dbReference type="NCBIfam" id="NF004349">
    <property type="entry name" value="PRK05729.1"/>
    <property type="match status" value="1"/>
</dbReference>
<evidence type="ECO:0000256" key="1">
    <source>
        <dbReference type="ARBA" id="ARBA00005594"/>
    </source>
</evidence>
<evidence type="ECO:0000256" key="7">
    <source>
        <dbReference type="ARBA" id="ARBA00023146"/>
    </source>
</evidence>
<dbReference type="EC" id="6.1.1.9" evidence="2"/>
<dbReference type="GeneID" id="98122427"/>
<dbReference type="CDD" id="cd00817">
    <property type="entry name" value="ValRS_core"/>
    <property type="match status" value="1"/>
</dbReference>
<feature type="domain" description="Methionyl/Valyl/Leucyl/Isoleucyl-tRNA synthetase anticodon-binding" evidence="14">
    <location>
        <begin position="813"/>
        <end position="959"/>
    </location>
</feature>
<evidence type="ECO:0000256" key="6">
    <source>
        <dbReference type="ARBA" id="ARBA00022917"/>
    </source>
</evidence>
<keyword evidence="5 10" id="KW-0067">ATP-binding</keyword>